<evidence type="ECO:0000256" key="9">
    <source>
        <dbReference type="ARBA" id="ARBA00023224"/>
    </source>
</evidence>
<evidence type="ECO:0000256" key="5">
    <source>
        <dbReference type="ARBA" id="ARBA00022725"/>
    </source>
</evidence>
<keyword evidence="6 10" id="KW-1133">Transmembrane helix</keyword>
<evidence type="ECO:0000256" key="10">
    <source>
        <dbReference type="SAM" id="Phobius"/>
    </source>
</evidence>
<dbReference type="PANTHER" id="PTHR21137">
    <property type="entry name" value="ODORANT RECEPTOR"/>
    <property type="match status" value="1"/>
</dbReference>
<evidence type="ECO:0000313" key="11">
    <source>
        <dbReference type="EMBL" id="KAL3384036.1"/>
    </source>
</evidence>
<dbReference type="EMBL" id="JBJJXI010000179">
    <property type="protein sequence ID" value="KAL3384036.1"/>
    <property type="molecule type" value="Genomic_DNA"/>
</dbReference>
<dbReference type="AlphaFoldDB" id="A0ABD2VTG2"/>
<evidence type="ECO:0000256" key="8">
    <source>
        <dbReference type="ARBA" id="ARBA00023170"/>
    </source>
</evidence>
<evidence type="ECO:0000256" key="2">
    <source>
        <dbReference type="ARBA" id="ARBA00022475"/>
    </source>
</evidence>
<dbReference type="Pfam" id="PF02949">
    <property type="entry name" value="7tm_6"/>
    <property type="match status" value="1"/>
</dbReference>
<evidence type="ECO:0000256" key="7">
    <source>
        <dbReference type="ARBA" id="ARBA00023136"/>
    </source>
</evidence>
<dbReference type="GO" id="GO:0007165">
    <property type="term" value="P:signal transduction"/>
    <property type="evidence" value="ECO:0007669"/>
    <property type="project" value="UniProtKB-KW"/>
</dbReference>
<dbReference type="PANTHER" id="PTHR21137:SF35">
    <property type="entry name" value="ODORANT RECEPTOR 19A-RELATED"/>
    <property type="match status" value="1"/>
</dbReference>
<name>A0ABD2VTG2_9HYME</name>
<gene>
    <name evidence="11" type="ORF">TKK_020111</name>
</gene>
<dbReference type="GO" id="GO:0005886">
    <property type="term" value="C:plasma membrane"/>
    <property type="evidence" value="ECO:0007669"/>
    <property type="project" value="UniProtKB-SubCell"/>
</dbReference>
<protein>
    <recommendedName>
        <fullName evidence="13">Odorant receptor</fullName>
    </recommendedName>
</protein>
<keyword evidence="4 10" id="KW-0812">Transmembrane</keyword>
<dbReference type="GO" id="GO:0007608">
    <property type="term" value="P:sensory perception of smell"/>
    <property type="evidence" value="ECO:0007669"/>
    <property type="project" value="UniProtKB-KW"/>
</dbReference>
<dbReference type="InterPro" id="IPR004117">
    <property type="entry name" value="7tm6_olfct_rcpt"/>
</dbReference>
<feature type="transmembrane region" description="Helical" evidence="10">
    <location>
        <begin position="26"/>
        <end position="50"/>
    </location>
</feature>
<evidence type="ECO:0000313" key="12">
    <source>
        <dbReference type="Proteomes" id="UP001627154"/>
    </source>
</evidence>
<reference evidence="11 12" key="1">
    <citation type="journal article" date="2024" name="bioRxiv">
        <title>A reference genome for Trichogramma kaykai: A tiny desert-dwelling parasitoid wasp with competing sex-ratio distorters.</title>
        <authorList>
            <person name="Culotta J."/>
            <person name="Lindsey A.R."/>
        </authorList>
    </citation>
    <scope>NUCLEOTIDE SEQUENCE [LARGE SCALE GENOMIC DNA]</scope>
    <source>
        <strain evidence="11 12">KSX58</strain>
    </source>
</reference>
<dbReference type="Proteomes" id="UP001627154">
    <property type="component" value="Unassembled WGS sequence"/>
</dbReference>
<evidence type="ECO:0000256" key="4">
    <source>
        <dbReference type="ARBA" id="ARBA00022692"/>
    </source>
</evidence>
<evidence type="ECO:0000256" key="1">
    <source>
        <dbReference type="ARBA" id="ARBA00004651"/>
    </source>
</evidence>
<keyword evidence="2" id="KW-1003">Cell membrane</keyword>
<comment type="subcellular location">
    <subcellularLocation>
        <location evidence="1">Cell membrane</location>
        <topology evidence="1">Multi-pass membrane protein</topology>
    </subcellularLocation>
</comment>
<keyword evidence="7 10" id="KW-0472">Membrane</keyword>
<accession>A0ABD2VTG2</accession>
<keyword evidence="9" id="KW-0807">Transducer</keyword>
<evidence type="ECO:0008006" key="13">
    <source>
        <dbReference type="Google" id="ProtNLM"/>
    </source>
</evidence>
<sequence>METLNVKENQEKLDKIARVFQWNRRLMSFLGLWPDSPNLLLFVLTFGYYSYDMFLEYMDLLVYIDRPQNVMLNLMENMAFTEIFVRILMLRVWNRQFGELLAAAAKDFEAKSYDTDEEVAKFVPFYAKAKSFMKLLISNTAFTATSFYVKPLLGQLGPVMDYFGANGEPNSTLIFLLPYRFYVLYELDDAPTYFWTYGSYLPFVFISGFGQSAADCLMVTLVYHLSGQLAVLSMRIEKIDGDAKELRRHVARHAKLLRIKFTFP</sequence>
<comment type="caution">
    <text evidence="11">The sequence shown here is derived from an EMBL/GenBank/DDBJ whole genome shotgun (WGS) entry which is preliminary data.</text>
</comment>
<keyword evidence="8" id="KW-0675">Receptor</keyword>
<keyword evidence="3" id="KW-0716">Sensory transduction</keyword>
<evidence type="ECO:0000256" key="3">
    <source>
        <dbReference type="ARBA" id="ARBA00022606"/>
    </source>
</evidence>
<keyword evidence="12" id="KW-1185">Reference proteome</keyword>
<keyword evidence="5" id="KW-0552">Olfaction</keyword>
<proteinExistence type="predicted"/>
<organism evidence="11 12">
    <name type="scientific">Trichogramma kaykai</name>
    <dbReference type="NCBI Taxonomy" id="54128"/>
    <lineage>
        <taxon>Eukaryota</taxon>
        <taxon>Metazoa</taxon>
        <taxon>Ecdysozoa</taxon>
        <taxon>Arthropoda</taxon>
        <taxon>Hexapoda</taxon>
        <taxon>Insecta</taxon>
        <taxon>Pterygota</taxon>
        <taxon>Neoptera</taxon>
        <taxon>Endopterygota</taxon>
        <taxon>Hymenoptera</taxon>
        <taxon>Apocrita</taxon>
        <taxon>Proctotrupomorpha</taxon>
        <taxon>Chalcidoidea</taxon>
        <taxon>Trichogrammatidae</taxon>
        <taxon>Trichogramma</taxon>
    </lineage>
</organism>
<evidence type="ECO:0000256" key="6">
    <source>
        <dbReference type="ARBA" id="ARBA00022989"/>
    </source>
</evidence>